<gene>
    <name evidence="2" type="primary">14</name>
    <name evidence="2" type="ORF">PBI_DISMAS_14</name>
</gene>
<accession>A0A2H5BFP0</accession>
<organism evidence="2 3">
    <name type="scientific">Microbacterium phage Dismas</name>
    <dbReference type="NCBI Taxonomy" id="2065199"/>
    <lineage>
        <taxon>Viruses</taxon>
        <taxon>Duplodnaviria</taxon>
        <taxon>Heunggongvirae</taxon>
        <taxon>Uroviricota</taxon>
        <taxon>Caudoviricetes</taxon>
        <taxon>Dismasvirus</taxon>
        <taxon>Dismasvirus dismas</taxon>
    </lineage>
</organism>
<feature type="region of interest" description="Disordered" evidence="1">
    <location>
        <begin position="181"/>
        <end position="225"/>
    </location>
</feature>
<keyword evidence="3" id="KW-1185">Reference proteome</keyword>
<evidence type="ECO:0000256" key="1">
    <source>
        <dbReference type="SAM" id="MobiDB-lite"/>
    </source>
</evidence>
<reference evidence="2 3" key="1">
    <citation type="submission" date="2017-12" db="EMBL/GenBank/DDBJ databases">
        <authorList>
            <person name="Tomczak R."/>
            <person name="Garlena R.A."/>
            <person name="Russell D.A."/>
            <person name="Pope W.H."/>
            <person name="Jacobs-Sera D."/>
            <person name="Hatfull G.F."/>
        </authorList>
    </citation>
    <scope>NUCLEOTIDE SEQUENCE [LARGE SCALE GENOMIC DNA]</scope>
</reference>
<dbReference type="KEGG" id="vg:40098811"/>
<evidence type="ECO:0000313" key="2">
    <source>
        <dbReference type="EMBL" id="AUG84811.1"/>
    </source>
</evidence>
<dbReference type="EMBL" id="MG670586">
    <property type="protein sequence ID" value="AUG84811.1"/>
    <property type="molecule type" value="Genomic_DNA"/>
</dbReference>
<dbReference type="RefSeq" id="YP_009622074.1">
    <property type="nucleotide sequence ID" value="NC_042099.1"/>
</dbReference>
<evidence type="ECO:0000313" key="3">
    <source>
        <dbReference type="Proteomes" id="UP000241261"/>
    </source>
</evidence>
<name>A0A2H5BFP0_9CAUD</name>
<protein>
    <submittedName>
        <fullName evidence="2">Tail assembly chaperone</fullName>
    </submittedName>
</protein>
<sequence>MAFEVPASKRSIKQNQFQFKVPGDRKTYSIPKAKYLSIGQVEALSQKGGDVQVTDLLEILGQGDARDAVRTLDQEQLMALMEAWQEDSGLAVGGILGLFRDVLSSPPARQALQYDLLGRGYSLDALGSEAFTWYDLAAFVKHLQQEPESALARELHGPIWSVEAQLLATIADTLAMANWQRGGRKTAPKPKPIPRPWEKPKTTTLGKEPIPISQFNDWWDSAGKA</sequence>
<dbReference type="GeneID" id="40098811"/>
<dbReference type="Proteomes" id="UP000241261">
    <property type="component" value="Segment"/>
</dbReference>
<dbReference type="OrthoDB" id="15545at10239"/>
<proteinExistence type="predicted"/>